<reference evidence="2 4" key="2">
    <citation type="submission" date="2019-03" db="EMBL/GenBank/DDBJ databases">
        <authorList>
            <person name="He R.-H."/>
        </authorList>
    </citation>
    <scope>NUCLEOTIDE SEQUENCE [LARGE SCALE GENOMIC DNA]</scope>
    <source>
        <strain evidence="2 4">DSM 19624</strain>
    </source>
</reference>
<evidence type="ECO:0000313" key="3">
    <source>
        <dbReference type="Proteomes" id="UP000273898"/>
    </source>
</evidence>
<sequence>MQEVNLTSDEREFDYAFKFKGGIRKDFEVPVVLKGAQNAIDVLRKLKPILPEANINIVNDSTFGACATKVDMKYFIGINYGTYMLLFALFCRMLGNKDILSSIGNSSNEIDQEKLFNIHILDINLLAAITEPVIPVDSTRKALAFWLANKALHTITIHEYAHIINGHCDLMLNINSNGIITENLRHNSIVSSEDMMLSQTLEFDADAYSTLKGLTLLNMEWNQKAFVDELNSVFKSFTDMLSMWSFANYSIWKLFGVGNYDLDRLSTYSHPPPSIRQRLALDLISTIHLDSNKCDEVVSACLNAALEADRSFEKLSQTVETLEGWKMNQDPRCEEHMESLRGNWKNVRPLLVTYSINGLAPIQE</sequence>
<keyword evidence="4" id="KW-1185">Reference proteome</keyword>
<accession>A0A497YAB7</accession>
<dbReference type="Proteomes" id="UP000273898">
    <property type="component" value="Unassembled WGS sequence"/>
</dbReference>
<dbReference type="Proteomes" id="UP000297429">
    <property type="component" value="Unassembled WGS sequence"/>
</dbReference>
<protein>
    <submittedName>
        <fullName evidence="1">Uncharacterized protein</fullName>
    </submittedName>
</protein>
<dbReference type="AlphaFoldDB" id="A0A497YAB7"/>
<reference evidence="1 3" key="1">
    <citation type="submission" date="2018-10" db="EMBL/GenBank/DDBJ databases">
        <title>Genomic Encyclopedia of Archaeal and Bacterial Type Strains, Phase II (KMG-II): from individual species to whole genera.</title>
        <authorList>
            <person name="Goeker M."/>
        </authorList>
    </citation>
    <scope>NUCLEOTIDE SEQUENCE [LARGE SCALE GENOMIC DNA]</scope>
    <source>
        <strain evidence="1 3">DSM 19624</strain>
    </source>
</reference>
<dbReference type="RefSeq" id="WP_121283101.1">
    <property type="nucleotide sequence ID" value="NZ_RCCK01000010.1"/>
</dbReference>
<evidence type="ECO:0000313" key="4">
    <source>
        <dbReference type="Proteomes" id="UP000297429"/>
    </source>
</evidence>
<evidence type="ECO:0000313" key="2">
    <source>
        <dbReference type="EMBL" id="TFB31773.1"/>
    </source>
</evidence>
<dbReference type="EMBL" id="RCCK01000010">
    <property type="protein sequence ID" value="RLJ80503.1"/>
    <property type="molecule type" value="Genomic_DNA"/>
</dbReference>
<comment type="caution">
    <text evidence="1">The sequence shown here is derived from an EMBL/GenBank/DDBJ whole genome shotgun (WGS) entry which is preliminary data.</text>
</comment>
<name>A0A497YAB7_9SPHI</name>
<proteinExistence type="predicted"/>
<organism evidence="1 3">
    <name type="scientific">Pedobacter alluvionis</name>
    <dbReference type="NCBI Taxonomy" id="475253"/>
    <lineage>
        <taxon>Bacteria</taxon>
        <taxon>Pseudomonadati</taxon>
        <taxon>Bacteroidota</taxon>
        <taxon>Sphingobacteriia</taxon>
        <taxon>Sphingobacteriales</taxon>
        <taxon>Sphingobacteriaceae</taxon>
        <taxon>Pedobacter</taxon>
    </lineage>
</organism>
<gene>
    <name evidence="1" type="ORF">BCL90_1283</name>
    <name evidence="2" type="ORF">E3V97_14430</name>
</gene>
<evidence type="ECO:0000313" key="1">
    <source>
        <dbReference type="EMBL" id="RLJ80503.1"/>
    </source>
</evidence>
<dbReference type="EMBL" id="SOPX01000002">
    <property type="protein sequence ID" value="TFB31773.1"/>
    <property type="molecule type" value="Genomic_DNA"/>
</dbReference>
<dbReference type="OrthoDB" id="1094383at2"/>